<name>A0A7X1C6K1_LISSE</name>
<reference evidence="2 4" key="2">
    <citation type="submission" date="2020-03" db="EMBL/GenBank/DDBJ databases">
        <title>Soil Listeria distribution.</title>
        <authorList>
            <person name="Liao J."/>
            <person name="Wiedmann M."/>
        </authorList>
    </citation>
    <scope>NUCLEOTIDE SEQUENCE [LARGE SCALE GENOMIC DNA]</scope>
    <source>
        <strain evidence="2 4">FSL L7-1560</strain>
    </source>
</reference>
<sequence length="135" mass="14947">MFNEQAILQVATSEKNAGDFPKVIEGFKAIGVVKYQFLVKEGIYVFWDADGKRMEAQLNGVSKPIASEISKEKIKSAVKQAQAGLIDFEMFIELAGLAGSALWEADLERMTVTYMTSDLSKLLMEPIPPIASERQ</sequence>
<dbReference type="Proteomes" id="UP000033536">
    <property type="component" value="Unassembled WGS sequence"/>
</dbReference>
<evidence type="ECO:0000313" key="4">
    <source>
        <dbReference type="Proteomes" id="UP000523362"/>
    </source>
</evidence>
<comment type="caution">
    <text evidence="2">The sequence shown here is derived from an EMBL/GenBank/DDBJ whole genome shotgun (WGS) entry which is preliminary data.</text>
</comment>
<proteinExistence type="predicted"/>
<protein>
    <submittedName>
        <fullName evidence="2">DUF1398 family protein</fullName>
    </submittedName>
    <submittedName>
        <fullName evidence="1">Phage envelope protein</fullName>
    </submittedName>
</protein>
<dbReference type="AlphaFoldDB" id="A0A7X1C6K1"/>
<dbReference type="EMBL" id="JAARRG010000004">
    <property type="protein sequence ID" value="MBC1486228.1"/>
    <property type="molecule type" value="Genomic_DNA"/>
</dbReference>
<organism evidence="2 4">
    <name type="scientific">Listeria seeligeri</name>
    <dbReference type="NCBI Taxonomy" id="1640"/>
    <lineage>
        <taxon>Bacteria</taxon>
        <taxon>Bacillati</taxon>
        <taxon>Bacillota</taxon>
        <taxon>Bacilli</taxon>
        <taxon>Bacillales</taxon>
        <taxon>Listeriaceae</taxon>
        <taxon>Listeria</taxon>
    </lineage>
</organism>
<dbReference type="Proteomes" id="UP000523362">
    <property type="component" value="Unassembled WGS sequence"/>
</dbReference>
<reference evidence="1 3" key="1">
    <citation type="submission" date="2015-02" db="EMBL/GenBank/DDBJ databases">
        <title>Sequencing of Listeria spp. dairy environmental strains.</title>
        <authorList>
            <person name="Muhterem-Uyar M."/>
            <person name="Wagner M."/>
            <person name="Schmitz-Esser S."/>
            <person name="Stessl B."/>
        </authorList>
    </citation>
    <scope>NUCLEOTIDE SEQUENCE [LARGE SCALE GENOMIC DNA]</scope>
    <source>
        <strain evidence="1 3">7KSM</strain>
    </source>
</reference>
<evidence type="ECO:0000313" key="3">
    <source>
        <dbReference type="Proteomes" id="UP000033536"/>
    </source>
</evidence>
<accession>A0A7X1C6K1</accession>
<dbReference type="InterPro" id="IPR009833">
    <property type="entry name" value="DUF1398"/>
</dbReference>
<evidence type="ECO:0000313" key="2">
    <source>
        <dbReference type="EMBL" id="MBC1486228.1"/>
    </source>
</evidence>
<keyword evidence="3" id="KW-1185">Reference proteome</keyword>
<dbReference type="SUPFAM" id="SSF160419">
    <property type="entry name" value="YdfO-like"/>
    <property type="match status" value="1"/>
</dbReference>
<dbReference type="Pfam" id="PF07166">
    <property type="entry name" value="DUF1398"/>
    <property type="match status" value="1"/>
</dbReference>
<dbReference type="EMBL" id="JYOM01000015">
    <property type="protein sequence ID" value="KKD44857.1"/>
    <property type="molecule type" value="Genomic_DNA"/>
</dbReference>
<dbReference type="Gene3D" id="3.30.1810.10">
    <property type="entry name" value="YdfO-like"/>
    <property type="match status" value="1"/>
</dbReference>
<dbReference type="InterPro" id="IPR036696">
    <property type="entry name" value="YdfO-like_sf"/>
</dbReference>
<gene>
    <name evidence="2" type="ORF">HB897_08325</name>
    <name evidence="1" type="ORF">UQ68_11180</name>
</gene>
<dbReference type="RefSeq" id="WP_046326672.1">
    <property type="nucleotide sequence ID" value="NZ_CP063071.1"/>
</dbReference>
<keyword evidence="1" id="KW-0946">Virion</keyword>
<evidence type="ECO:0000313" key="1">
    <source>
        <dbReference type="EMBL" id="KKD44857.1"/>
    </source>
</evidence>
<keyword evidence="1" id="KW-0261">Viral envelope protein</keyword>